<accession>A0A6P1C6I8</accession>
<dbReference type="SUPFAM" id="SSF51735">
    <property type="entry name" value="NAD(P)-binding Rossmann-fold domains"/>
    <property type="match status" value="1"/>
</dbReference>
<evidence type="ECO:0000313" key="6">
    <source>
        <dbReference type="Proteomes" id="UP000471190"/>
    </source>
</evidence>
<dbReference type="RefSeq" id="WP_015338510.1">
    <property type="nucleotide sequence ID" value="NZ_JAADZA010000012.1"/>
</dbReference>
<reference evidence="5 6" key="1">
    <citation type="submission" date="2020-02" db="EMBL/GenBank/DDBJ databases">
        <title>Draft genome sequence of Rhizobium tropici.</title>
        <authorList>
            <person name="Khayi S."/>
            <person name="Jemo M."/>
        </authorList>
    </citation>
    <scope>NUCLEOTIDE SEQUENCE [LARGE SCALE GENOMIC DNA]</scope>
    <source>
        <strain evidence="5 6">A12</strain>
    </source>
</reference>
<sequence>MPLAIAIAGPGGPEVLKAVDLPATEPGPGQARIRQSISGVNFVDIYVRSGLYPLQPGHNVLGFEGAGIIEALGADVGDLKVGDRVAYIGHPIGSYAEVRTLPVSRLVKLPDGVSERVAGSTMLRGLTAQMVLQKTYPVKADEWVLVHAGAGGLGQLVTRLAKGIGAKVIATVGSEAKAGIAYEAGADAVLLHTSGDWVEETRRIADGRGAHLAVDGIGGTMLSQTLAAVRPFGMVASLGQVAGPIPPIKIEELTAPRVIGLSRPSVLAYANDPELYRQGAMALMAALQAGLVNPIGAEYELKDAARAHADLEAGRTTASVILTM</sequence>
<gene>
    <name evidence="4" type="ORF">GGD45_000072</name>
    <name evidence="5" type="ORF">GXW80_13560</name>
</gene>
<keyword evidence="7" id="KW-1185">Reference proteome</keyword>
<dbReference type="GO" id="GO:0070402">
    <property type="term" value="F:NADPH binding"/>
    <property type="evidence" value="ECO:0007669"/>
    <property type="project" value="TreeGrafter"/>
</dbReference>
<name>A0A6P1C6I8_RHITR</name>
<evidence type="ECO:0000313" key="4">
    <source>
        <dbReference type="EMBL" id="MBB6489688.1"/>
    </source>
</evidence>
<evidence type="ECO:0000256" key="2">
    <source>
        <dbReference type="ARBA" id="ARBA00023002"/>
    </source>
</evidence>
<dbReference type="GO" id="GO:0003960">
    <property type="term" value="F:quinone reductase (NADPH) activity"/>
    <property type="evidence" value="ECO:0007669"/>
    <property type="project" value="UniProtKB-EC"/>
</dbReference>
<dbReference type="EMBL" id="JACHBF010000001">
    <property type="protein sequence ID" value="MBB6489688.1"/>
    <property type="molecule type" value="Genomic_DNA"/>
</dbReference>
<dbReference type="EMBL" id="JAADZA010000012">
    <property type="protein sequence ID" value="NEV12016.1"/>
    <property type="molecule type" value="Genomic_DNA"/>
</dbReference>
<evidence type="ECO:0000313" key="5">
    <source>
        <dbReference type="EMBL" id="NEV12016.1"/>
    </source>
</evidence>
<dbReference type="InterPro" id="IPR013154">
    <property type="entry name" value="ADH-like_N"/>
</dbReference>
<dbReference type="AlphaFoldDB" id="A0A6P1C6I8"/>
<dbReference type="EC" id="1.6.5.5" evidence="4"/>
<evidence type="ECO:0000259" key="3">
    <source>
        <dbReference type="SMART" id="SM00829"/>
    </source>
</evidence>
<comment type="caution">
    <text evidence="5">The sequence shown here is derived from an EMBL/GenBank/DDBJ whole genome shotgun (WGS) entry which is preliminary data.</text>
</comment>
<dbReference type="InterPro" id="IPR036291">
    <property type="entry name" value="NAD(P)-bd_dom_sf"/>
</dbReference>
<dbReference type="CDD" id="cd05286">
    <property type="entry name" value="QOR2"/>
    <property type="match status" value="1"/>
</dbReference>
<dbReference type="SMART" id="SM00829">
    <property type="entry name" value="PKS_ER"/>
    <property type="match status" value="1"/>
</dbReference>
<dbReference type="InterPro" id="IPR013149">
    <property type="entry name" value="ADH-like_C"/>
</dbReference>
<dbReference type="SUPFAM" id="SSF50129">
    <property type="entry name" value="GroES-like"/>
    <property type="match status" value="1"/>
</dbReference>
<protein>
    <submittedName>
        <fullName evidence="4">NADPH2:quinone reductase</fullName>
        <ecNumber evidence="4">1.6.5.5</ecNumber>
    </submittedName>
    <submittedName>
        <fullName evidence="5">Quinone oxidoreductase</fullName>
    </submittedName>
</protein>
<proteinExistence type="predicted"/>
<keyword evidence="2 4" id="KW-0560">Oxidoreductase</keyword>
<dbReference type="Gene3D" id="3.40.50.720">
    <property type="entry name" value="NAD(P)-binding Rossmann-like Domain"/>
    <property type="match status" value="1"/>
</dbReference>
<dbReference type="PANTHER" id="PTHR48106:SF13">
    <property type="entry name" value="QUINONE OXIDOREDUCTASE-RELATED"/>
    <property type="match status" value="1"/>
</dbReference>
<dbReference type="Pfam" id="PF08240">
    <property type="entry name" value="ADH_N"/>
    <property type="match status" value="1"/>
</dbReference>
<feature type="domain" description="Enoyl reductase (ER)" evidence="3">
    <location>
        <begin position="11"/>
        <end position="322"/>
    </location>
</feature>
<dbReference type="InterPro" id="IPR020843">
    <property type="entry name" value="ER"/>
</dbReference>
<dbReference type="Proteomes" id="UP000526625">
    <property type="component" value="Unassembled WGS sequence"/>
</dbReference>
<dbReference type="Pfam" id="PF00107">
    <property type="entry name" value="ADH_zinc_N"/>
    <property type="match status" value="1"/>
</dbReference>
<reference evidence="4 7" key="2">
    <citation type="submission" date="2020-08" db="EMBL/GenBank/DDBJ databases">
        <title>Genomic Encyclopedia of Type Strains, Phase IV (KMG-V): Genome sequencing to study the core and pangenomes of soil and plant-associated prokaryotes.</title>
        <authorList>
            <person name="Whitman W."/>
        </authorList>
    </citation>
    <scope>NUCLEOTIDE SEQUENCE [LARGE SCALE GENOMIC DNA]</scope>
    <source>
        <strain evidence="4 7">SEMIA 4059</strain>
    </source>
</reference>
<evidence type="ECO:0000256" key="1">
    <source>
        <dbReference type="ARBA" id="ARBA00022857"/>
    </source>
</evidence>
<dbReference type="GO" id="GO:0005829">
    <property type="term" value="C:cytosol"/>
    <property type="evidence" value="ECO:0007669"/>
    <property type="project" value="TreeGrafter"/>
</dbReference>
<dbReference type="Proteomes" id="UP000471190">
    <property type="component" value="Unassembled WGS sequence"/>
</dbReference>
<dbReference type="InterPro" id="IPR047618">
    <property type="entry name" value="QOR-like"/>
</dbReference>
<keyword evidence="1" id="KW-0521">NADP</keyword>
<dbReference type="GO" id="GO:0035925">
    <property type="term" value="F:mRNA 3'-UTR AU-rich region binding"/>
    <property type="evidence" value="ECO:0007669"/>
    <property type="project" value="TreeGrafter"/>
</dbReference>
<dbReference type="PANTHER" id="PTHR48106">
    <property type="entry name" value="QUINONE OXIDOREDUCTASE PIG3-RELATED"/>
    <property type="match status" value="1"/>
</dbReference>
<evidence type="ECO:0000313" key="7">
    <source>
        <dbReference type="Proteomes" id="UP000526625"/>
    </source>
</evidence>
<dbReference type="InterPro" id="IPR011032">
    <property type="entry name" value="GroES-like_sf"/>
</dbReference>
<organism evidence="5 6">
    <name type="scientific">Rhizobium tropici</name>
    <dbReference type="NCBI Taxonomy" id="398"/>
    <lineage>
        <taxon>Bacteria</taxon>
        <taxon>Pseudomonadati</taxon>
        <taxon>Pseudomonadota</taxon>
        <taxon>Alphaproteobacteria</taxon>
        <taxon>Hyphomicrobiales</taxon>
        <taxon>Rhizobiaceae</taxon>
        <taxon>Rhizobium/Agrobacterium group</taxon>
        <taxon>Rhizobium</taxon>
    </lineage>
</organism>
<dbReference type="Gene3D" id="3.90.180.10">
    <property type="entry name" value="Medium-chain alcohol dehydrogenases, catalytic domain"/>
    <property type="match status" value="1"/>
</dbReference>